<sequence length="179" mass="19764">MGISAERRRRYDRAGRDESAARRDSEAAERDGRALARDAAATDRDTAADRRDERRLDRIDHLREMLTAALAHRTADVDSAELAAPAGAAGEADEEQAEIDRQTRRSERELADAVVRDVGALRAELDRLHEVQRRDAGRDRAAAAADRAHSQADRAAAGRDRIAADADRQQSAVDEARYL</sequence>
<reference evidence="2" key="1">
    <citation type="journal article" date="2014" name="Int. J. Syst. Evol. Microbiol.">
        <title>Complete genome sequence of Corynebacterium casei LMG S-19264T (=DSM 44701T), isolated from a smear-ripened cheese.</title>
        <authorList>
            <consortium name="US DOE Joint Genome Institute (JGI-PGF)"/>
            <person name="Walter F."/>
            <person name="Albersmeier A."/>
            <person name="Kalinowski J."/>
            <person name="Ruckert C."/>
        </authorList>
    </citation>
    <scope>NUCLEOTIDE SEQUENCE</scope>
    <source>
        <strain evidence="2">CGMCC 4.7308</strain>
    </source>
</reference>
<name>A0A917WP20_9ACTN</name>
<organism evidence="2 3">
    <name type="scientific">Nakamurella endophytica</name>
    <dbReference type="NCBI Taxonomy" id="1748367"/>
    <lineage>
        <taxon>Bacteria</taxon>
        <taxon>Bacillati</taxon>
        <taxon>Actinomycetota</taxon>
        <taxon>Actinomycetes</taxon>
        <taxon>Nakamurellales</taxon>
        <taxon>Nakamurellaceae</taxon>
        <taxon>Nakamurella</taxon>
    </lineage>
</organism>
<feature type="compositionally biased region" description="Basic and acidic residues" evidence="1">
    <location>
        <begin position="98"/>
        <end position="108"/>
    </location>
</feature>
<feature type="region of interest" description="Disordered" evidence="1">
    <location>
        <begin position="132"/>
        <end position="179"/>
    </location>
</feature>
<dbReference type="EMBL" id="BMNA01000018">
    <property type="protein sequence ID" value="GGM17752.1"/>
    <property type="molecule type" value="Genomic_DNA"/>
</dbReference>
<evidence type="ECO:0000313" key="2">
    <source>
        <dbReference type="EMBL" id="GGM17752.1"/>
    </source>
</evidence>
<feature type="region of interest" description="Disordered" evidence="1">
    <location>
        <begin position="73"/>
        <end position="108"/>
    </location>
</feature>
<feature type="region of interest" description="Disordered" evidence="1">
    <location>
        <begin position="1"/>
        <end position="53"/>
    </location>
</feature>
<feature type="compositionally biased region" description="Low complexity" evidence="1">
    <location>
        <begin position="80"/>
        <end position="90"/>
    </location>
</feature>
<proteinExistence type="predicted"/>
<evidence type="ECO:0000313" key="3">
    <source>
        <dbReference type="Proteomes" id="UP000655208"/>
    </source>
</evidence>
<evidence type="ECO:0000256" key="1">
    <source>
        <dbReference type="SAM" id="MobiDB-lite"/>
    </source>
</evidence>
<accession>A0A917WP20</accession>
<dbReference type="Proteomes" id="UP000655208">
    <property type="component" value="Unassembled WGS sequence"/>
</dbReference>
<reference evidence="2" key="2">
    <citation type="submission" date="2020-09" db="EMBL/GenBank/DDBJ databases">
        <authorList>
            <person name="Sun Q."/>
            <person name="Zhou Y."/>
        </authorList>
    </citation>
    <scope>NUCLEOTIDE SEQUENCE</scope>
    <source>
        <strain evidence="2">CGMCC 4.7308</strain>
    </source>
</reference>
<dbReference type="RefSeq" id="WP_188944845.1">
    <property type="nucleotide sequence ID" value="NZ_BMNA01000018.1"/>
</dbReference>
<feature type="compositionally biased region" description="Basic and acidic residues" evidence="1">
    <location>
        <begin position="12"/>
        <end position="53"/>
    </location>
</feature>
<comment type="caution">
    <text evidence="2">The sequence shown here is derived from an EMBL/GenBank/DDBJ whole genome shotgun (WGS) entry which is preliminary data.</text>
</comment>
<protein>
    <submittedName>
        <fullName evidence="2">Uncharacterized protein</fullName>
    </submittedName>
</protein>
<dbReference type="AlphaFoldDB" id="A0A917WP20"/>
<gene>
    <name evidence="2" type="ORF">GCM10011594_42300</name>
</gene>
<keyword evidence="3" id="KW-1185">Reference proteome</keyword>